<keyword evidence="3" id="KW-1133">Transmembrane helix</keyword>
<feature type="compositionally biased region" description="Low complexity" evidence="5">
    <location>
        <begin position="514"/>
        <end position="532"/>
    </location>
</feature>
<feature type="compositionally biased region" description="Basic and acidic residues" evidence="5">
    <location>
        <begin position="173"/>
        <end position="188"/>
    </location>
</feature>
<gene>
    <name evidence="8" type="ORF">SPSK_06907</name>
</gene>
<feature type="compositionally biased region" description="Basic and acidic residues" evidence="5">
    <location>
        <begin position="629"/>
        <end position="640"/>
    </location>
</feature>
<feature type="chain" id="PRO_5002455370" description="SUN domain-containing protein" evidence="6">
    <location>
        <begin position="28"/>
        <end position="1248"/>
    </location>
</feature>
<feature type="compositionally biased region" description="Low complexity" evidence="5">
    <location>
        <begin position="646"/>
        <end position="658"/>
    </location>
</feature>
<feature type="signal peptide" evidence="6">
    <location>
        <begin position="1"/>
        <end position="27"/>
    </location>
</feature>
<accession>A0A0F2MIJ0</accession>
<feature type="compositionally biased region" description="Low complexity" evidence="5">
    <location>
        <begin position="244"/>
        <end position="255"/>
    </location>
</feature>
<dbReference type="InterPro" id="IPR012919">
    <property type="entry name" value="SUN_dom"/>
</dbReference>
<dbReference type="VEuPathDB" id="FungiDB:SPSK_06907"/>
<feature type="compositionally biased region" description="Gly residues" evidence="5">
    <location>
        <begin position="779"/>
        <end position="800"/>
    </location>
</feature>
<evidence type="ECO:0000259" key="7">
    <source>
        <dbReference type="PROSITE" id="PS51469"/>
    </source>
</evidence>
<comment type="caution">
    <text evidence="8">The sequence shown here is derived from an EMBL/GenBank/DDBJ whole genome shotgun (WGS) entry which is preliminary data.</text>
</comment>
<dbReference type="GO" id="GO:0034975">
    <property type="term" value="P:protein folding in endoplasmic reticulum"/>
    <property type="evidence" value="ECO:0007669"/>
    <property type="project" value="TreeGrafter"/>
</dbReference>
<protein>
    <recommendedName>
        <fullName evidence="7">SUN domain-containing protein</fullName>
    </recommendedName>
</protein>
<feature type="domain" description="SUN" evidence="7">
    <location>
        <begin position="323"/>
        <end position="490"/>
    </location>
</feature>
<feature type="region of interest" description="Disordered" evidence="5">
    <location>
        <begin position="215"/>
        <end position="255"/>
    </location>
</feature>
<sequence length="1248" mass="130945">MPRGFMLYVSAAAVGLLGFGRPVPAEATDASPTAAMSTPIPDAAAVAEAAAIASSVNSPSSESTVSISSSTSSTSSTATTVSVTMSQPSSASSHATSSSHISSSSSVAGSFDTETCQSKTINYITHTLPQQCLRTSWSSANATATTTDTKDGAGSSGHTMAAPSETASAAETAHGREAKEIDKEKGKDDDENQEDLATESFMSFEEWKALQLKKAGQDPAELQARRRQHQNQYQHQNQHHAGQHAHGAGGDINIDSIGDDGEIALDFDVLNEKVSEMAGSASARPPDQYRDGSGGGYRQDGSAADGGNTASGSSGSGTGAQDEAVVYADGATQYYRSKDAGKTGKERFSFASFDAGATVLKANKGVKNAKAILVENKDSYMLLECRTRDKHVIVELSDDILVDTVVLANFEFFSSMVRRFRVGVSDRYPVKADRWRTLGEFEARNSRDIQPFLIEHPQIWAKYIRIDFLTHYGSEYYCPISLLRVHGTRMLDSWKDSENGRDGEDDEELENQEQYEGNGQQNQNQNQYNQQLAEEDRKQKQADEHAQHTQAETIAAPEASPAVDDSATNFSADADAHGLGGYTPWNPVAAYLGLFNADAVCLPSVTPDGSSDSSVANADDSSAPGSSQEQRRAMPVEAHAEINNQSSSETPEPASASSVQPPEHASTPTHTQTAAKRTSAESASNPPQSASTSSIASTASDASQPSQSSEPAASPSSPTAKAPEQAVSAQPQSAKQKPGSVGSQQTPPTTTTVQTSHSRNRAASGGAGAAGSSSQSGGSPSGSTGGSGYNPGATPGGGGQVSASTSSSGGNNNGASTGGAQSPPPPPIVQESFFKSITKRLQLLESNTSLSLQYIEDQSRFLQEALRKMERKQIARVDSFLDTLNNTVLSELRNMRQQYDQIWQSTVIALETQREQNQRETVALSDRLNVLADEVVFQKRMAILQSVLLLCCLALVIFSRGLLSSSSASVPLDVNTATAAAMAAAAGYMPAGPAMSPSPASPPSASSSVGLRSNLRSLRNNLRNPYAAYSVYASDYPLSSYAAGSPPPSNLRTQPMPVRGGGAASAVPAPINKNKVLPLIPTTPTSPASPGSPVSPEPIVSNDGQDSMLDVDDRATHVMQEKGKGPVLVEPKSLTPLASLRLSDIEEAADQLEDEEDSGEDHDDETVLSEATTVRPDGNNRTILGGSDSLGLFTPTAVTPTKLNGTADDLSSSSMTTSFLPGTGSSEAPPGPPLGRKRLASLSDDHSN</sequence>
<dbReference type="InterPro" id="IPR045120">
    <property type="entry name" value="Suco/Slp1-like"/>
</dbReference>
<evidence type="ECO:0000313" key="8">
    <source>
        <dbReference type="EMBL" id="KJR88670.1"/>
    </source>
</evidence>
<dbReference type="GO" id="GO:0005737">
    <property type="term" value="C:cytoplasm"/>
    <property type="evidence" value="ECO:0007669"/>
    <property type="project" value="TreeGrafter"/>
</dbReference>
<dbReference type="Proteomes" id="UP000033710">
    <property type="component" value="Unassembled WGS sequence"/>
</dbReference>
<evidence type="ECO:0000256" key="2">
    <source>
        <dbReference type="ARBA" id="ARBA00022692"/>
    </source>
</evidence>
<feature type="compositionally biased region" description="Low complexity" evidence="5">
    <location>
        <begin position="300"/>
        <end position="313"/>
    </location>
</feature>
<feature type="compositionally biased region" description="Polar residues" evidence="5">
    <location>
        <begin position="666"/>
        <end position="688"/>
    </location>
</feature>
<dbReference type="PROSITE" id="PS51469">
    <property type="entry name" value="SUN"/>
    <property type="match status" value="1"/>
</dbReference>
<dbReference type="GeneID" id="27668855"/>
<feature type="compositionally biased region" description="Acidic residues" evidence="5">
    <location>
        <begin position="503"/>
        <end position="513"/>
    </location>
</feature>
<dbReference type="Pfam" id="PF07738">
    <property type="entry name" value="Sad1_UNC"/>
    <property type="match status" value="1"/>
</dbReference>
<reference evidence="8 9" key="2">
    <citation type="journal article" date="2015" name="Eukaryot. Cell">
        <title>Asexual propagation of a virulent clone complex in a human and feline outbreak of sporotrichosis.</title>
        <authorList>
            <person name="Teixeira Mde M."/>
            <person name="Rodrigues A.M."/>
            <person name="Tsui C.K."/>
            <person name="de Almeida L.G."/>
            <person name="Van Diepeningen A.D."/>
            <person name="van den Ende B.G."/>
            <person name="Fernandes G.F."/>
            <person name="Kano R."/>
            <person name="Hamelin R.C."/>
            <person name="Lopes-Bezerra L.M."/>
            <person name="Vasconcelos A.T."/>
            <person name="de Hoog S."/>
            <person name="de Camargo Z.P."/>
            <person name="Felipe M.S."/>
        </authorList>
    </citation>
    <scope>NUCLEOTIDE SEQUENCE [LARGE SCALE GENOMIC DNA]</scope>
    <source>
        <strain evidence="8 9">1099-18</strain>
    </source>
</reference>
<evidence type="ECO:0000256" key="4">
    <source>
        <dbReference type="ARBA" id="ARBA00023136"/>
    </source>
</evidence>
<dbReference type="KEGG" id="ssck:SPSK_06907"/>
<feature type="region of interest" description="Disordered" evidence="5">
    <location>
        <begin position="607"/>
        <end position="830"/>
    </location>
</feature>
<keyword evidence="6" id="KW-0732">Signal</keyword>
<feature type="compositionally biased region" description="Low complexity" evidence="5">
    <location>
        <begin position="610"/>
        <end position="623"/>
    </location>
</feature>
<keyword evidence="2" id="KW-0812">Transmembrane</keyword>
<feature type="region of interest" description="Disordered" evidence="5">
    <location>
        <begin position="55"/>
        <end position="110"/>
    </location>
</feature>
<organism evidence="8 9">
    <name type="scientific">Sporothrix schenckii 1099-18</name>
    <dbReference type="NCBI Taxonomy" id="1397361"/>
    <lineage>
        <taxon>Eukaryota</taxon>
        <taxon>Fungi</taxon>
        <taxon>Dikarya</taxon>
        <taxon>Ascomycota</taxon>
        <taxon>Pezizomycotina</taxon>
        <taxon>Sordariomycetes</taxon>
        <taxon>Sordariomycetidae</taxon>
        <taxon>Ophiostomatales</taxon>
        <taxon>Ophiostomataceae</taxon>
        <taxon>Sporothrix</taxon>
    </lineage>
</organism>
<dbReference type="GO" id="GO:0016020">
    <property type="term" value="C:membrane"/>
    <property type="evidence" value="ECO:0007669"/>
    <property type="project" value="InterPro"/>
</dbReference>
<dbReference type="PANTHER" id="PTHR12953:SF0">
    <property type="entry name" value="SUN DOMAIN-CONTAINING OSSIFICATION FACTOR"/>
    <property type="match status" value="1"/>
</dbReference>
<feature type="compositionally biased region" description="Basic and acidic residues" evidence="5">
    <location>
        <begin position="534"/>
        <end position="547"/>
    </location>
</feature>
<evidence type="ECO:0000256" key="3">
    <source>
        <dbReference type="ARBA" id="ARBA00022989"/>
    </source>
</evidence>
<feature type="compositionally biased region" description="Low complexity" evidence="5">
    <location>
        <begin position="143"/>
        <end position="172"/>
    </location>
</feature>
<feature type="region of interest" description="Disordered" evidence="5">
    <location>
        <begin position="143"/>
        <end position="193"/>
    </location>
</feature>
<feature type="compositionally biased region" description="Low complexity" evidence="5">
    <location>
        <begin position="689"/>
        <end position="724"/>
    </location>
</feature>
<feature type="compositionally biased region" description="Low complexity" evidence="5">
    <location>
        <begin position="744"/>
        <end position="755"/>
    </location>
</feature>
<comment type="subcellular location">
    <subcellularLocation>
        <location evidence="1">Endomembrane system</location>
    </subcellularLocation>
</comment>
<feature type="region of interest" description="Disordered" evidence="5">
    <location>
        <begin position="277"/>
        <end position="320"/>
    </location>
</feature>
<reference evidence="8 9" key="1">
    <citation type="journal article" date="2014" name="BMC Genomics">
        <title>Comparative genomics of the major fungal agents of human and animal Sporotrichosis: Sporothrix schenckii and Sporothrix brasiliensis.</title>
        <authorList>
            <person name="Teixeira M.M."/>
            <person name="de Almeida L.G."/>
            <person name="Kubitschek-Barreira P."/>
            <person name="Alves F.L."/>
            <person name="Kioshima E.S."/>
            <person name="Abadio A.K."/>
            <person name="Fernandes L."/>
            <person name="Derengowski L.S."/>
            <person name="Ferreira K.S."/>
            <person name="Souza R.C."/>
            <person name="Ruiz J.C."/>
            <person name="de Andrade N.C."/>
            <person name="Paes H.C."/>
            <person name="Nicola A.M."/>
            <person name="Albuquerque P."/>
            <person name="Gerber A.L."/>
            <person name="Martins V.P."/>
            <person name="Peconick L.D."/>
            <person name="Neto A.V."/>
            <person name="Chaucanez C.B."/>
            <person name="Silva P.A."/>
            <person name="Cunha O.L."/>
            <person name="de Oliveira F.F."/>
            <person name="dos Santos T.C."/>
            <person name="Barros A.L."/>
            <person name="Soares M.A."/>
            <person name="de Oliveira L.M."/>
            <person name="Marini M.M."/>
            <person name="Villalobos-Duno H."/>
            <person name="Cunha M.M."/>
            <person name="de Hoog S."/>
            <person name="da Silveira J.F."/>
            <person name="Henrissat B."/>
            <person name="Nino-Vega G.A."/>
            <person name="Cisalpino P.S."/>
            <person name="Mora-Montes H.M."/>
            <person name="Almeida S.R."/>
            <person name="Stajich J.E."/>
            <person name="Lopes-Bezerra L.M."/>
            <person name="Vasconcelos A.T."/>
            <person name="Felipe M.S."/>
        </authorList>
    </citation>
    <scope>NUCLEOTIDE SEQUENCE [LARGE SCALE GENOMIC DNA]</scope>
    <source>
        <strain evidence="8 9">1099-18</strain>
    </source>
</reference>
<dbReference type="RefSeq" id="XP_016591346.1">
    <property type="nucleotide sequence ID" value="XM_016733578.1"/>
</dbReference>
<feature type="region of interest" description="Disordered" evidence="5">
    <location>
        <begin position="494"/>
        <end position="569"/>
    </location>
</feature>
<dbReference type="GO" id="GO:0012505">
    <property type="term" value="C:endomembrane system"/>
    <property type="evidence" value="ECO:0007669"/>
    <property type="project" value="UniProtKB-SubCell"/>
</dbReference>
<dbReference type="AlphaFoldDB" id="A0A0F2MIJ0"/>
<feature type="compositionally biased region" description="Low complexity" evidence="5">
    <location>
        <begin position="1080"/>
        <end position="1098"/>
    </location>
</feature>
<feature type="compositionally biased region" description="Acidic residues" evidence="5">
    <location>
        <begin position="1149"/>
        <end position="1167"/>
    </location>
</feature>
<name>A0A0F2MIJ0_SPOSC</name>
<evidence type="ECO:0000256" key="1">
    <source>
        <dbReference type="ARBA" id="ARBA00004308"/>
    </source>
</evidence>
<feature type="compositionally biased region" description="Low complexity" evidence="5">
    <location>
        <begin position="801"/>
        <end position="821"/>
    </location>
</feature>
<evidence type="ECO:0000256" key="6">
    <source>
        <dbReference type="SAM" id="SignalP"/>
    </source>
</evidence>
<evidence type="ECO:0000256" key="5">
    <source>
        <dbReference type="SAM" id="MobiDB-lite"/>
    </source>
</evidence>
<evidence type="ECO:0000313" key="9">
    <source>
        <dbReference type="Proteomes" id="UP000033710"/>
    </source>
</evidence>
<keyword evidence="4" id="KW-0472">Membrane</keyword>
<feature type="region of interest" description="Disordered" evidence="5">
    <location>
        <begin position="1149"/>
        <end position="1248"/>
    </location>
</feature>
<feature type="region of interest" description="Disordered" evidence="5">
    <location>
        <begin position="1080"/>
        <end position="1105"/>
    </location>
</feature>
<dbReference type="OrthoDB" id="266334at2759"/>
<feature type="compositionally biased region" description="Polar residues" evidence="5">
    <location>
        <begin position="1196"/>
        <end position="1226"/>
    </location>
</feature>
<proteinExistence type="predicted"/>
<dbReference type="EMBL" id="AXCR01000004">
    <property type="protein sequence ID" value="KJR88670.1"/>
    <property type="molecule type" value="Genomic_DNA"/>
</dbReference>
<dbReference type="PANTHER" id="PTHR12953">
    <property type="entry name" value="MEMBRANE PROTEIN CH1 RELATED"/>
    <property type="match status" value="1"/>
</dbReference>